<dbReference type="RefSeq" id="WP_183963089.1">
    <property type="nucleotide sequence ID" value="NZ_BAABBZ010000014.1"/>
</dbReference>
<feature type="domain" description="Anti-sigma K factor RskA C-terminal" evidence="2">
    <location>
        <begin position="121"/>
        <end position="220"/>
    </location>
</feature>
<comment type="caution">
    <text evidence="3">The sequence shown here is derived from an EMBL/GenBank/DDBJ whole genome shotgun (WGS) entry which is preliminary data.</text>
</comment>
<dbReference type="PANTHER" id="PTHR37461:SF1">
    <property type="entry name" value="ANTI-SIGMA-K FACTOR RSKA"/>
    <property type="match status" value="1"/>
</dbReference>
<dbReference type="GO" id="GO:0006417">
    <property type="term" value="P:regulation of translation"/>
    <property type="evidence" value="ECO:0007669"/>
    <property type="project" value="TreeGrafter"/>
</dbReference>
<gene>
    <name evidence="3" type="ORF">GGQ68_000783</name>
</gene>
<name>A0A7W6GRA1_9RHOB</name>
<keyword evidence="1" id="KW-1133">Transmembrane helix</keyword>
<accession>A0A7W6GRA1</accession>
<reference evidence="3 4" key="1">
    <citation type="submission" date="2020-08" db="EMBL/GenBank/DDBJ databases">
        <title>Genomic Encyclopedia of Type Strains, Phase IV (KMG-IV): sequencing the most valuable type-strain genomes for metagenomic binning, comparative biology and taxonomic classification.</title>
        <authorList>
            <person name="Goeker M."/>
        </authorList>
    </citation>
    <scope>NUCLEOTIDE SEQUENCE [LARGE SCALE GENOMIC DNA]</scope>
    <source>
        <strain evidence="3 4">DSM 102235</strain>
    </source>
</reference>
<evidence type="ECO:0000259" key="2">
    <source>
        <dbReference type="Pfam" id="PF10099"/>
    </source>
</evidence>
<feature type="transmembrane region" description="Helical" evidence="1">
    <location>
        <begin position="93"/>
        <end position="114"/>
    </location>
</feature>
<keyword evidence="1" id="KW-0812">Transmembrane</keyword>
<dbReference type="AlphaFoldDB" id="A0A7W6GRA1"/>
<organism evidence="3 4">
    <name type="scientific">Sagittula marina</name>
    <dbReference type="NCBI Taxonomy" id="943940"/>
    <lineage>
        <taxon>Bacteria</taxon>
        <taxon>Pseudomonadati</taxon>
        <taxon>Pseudomonadota</taxon>
        <taxon>Alphaproteobacteria</taxon>
        <taxon>Rhodobacterales</taxon>
        <taxon>Roseobacteraceae</taxon>
        <taxon>Sagittula</taxon>
    </lineage>
</organism>
<keyword evidence="4" id="KW-1185">Reference proteome</keyword>
<dbReference type="PANTHER" id="PTHR37461">
    <property type="entry name" value="ANTI-SIGMA-K FACTOR RSKA"/>
    <property type="match status" value="1"/>
</dbReference>
<dbReference type="EMBL" id="JACIEJ010000002">
    <property type="protein sequence ID" value="MBB3984467.1"/>
    <property type="molecule type" value="Genomic_DNA"/>
</dbReference>
<protein>
    <submittedName>
        <fullName evidence="3">Anti-sigma-K factor RskA</fullName>
    </submittedName>
</protein>
<dbReference type="InterPro" id="IPR051474">
    <property type="entry name" value="Anti-sigma-K/W_factor"/>
</dbReference>
<evidence type="ECO:0000256" key="1">
    <source>
        <dbReference type="SAM" id="Phobius"/>
    </source>
</evidence>
<evidence type="ECO:0000313" key="3">
    <source>
        <dbReference type="EMBL" id="MBB3984467.1"/>
    </source>
</evidence>
<dbReference type="GO" id="GO:0016989">
    <property type="term" value="F:sigma factor antagonist activity"/>
    <property type="evidence" value="ECO:0007669"/>
    <property type="project" value="TreeGrafter"/>
</dbReference>
<dbReference type="Pfam" id="PF10099">
    <property type="entry name" value="RskA_C"/>
    <property type="match status" value="1"/>
</dbReference>
<dbReference type="InterPro" id="IPR018764">
    <property type="entry name" value="RskA_C"/>
</dbReference>
<keyword evidence="1" id="KW-0472">Membrane</keyword>
<dbReference type="GO" id="GO:0005886">
    <property type="term" value="C:plasma membrane"/>
    <property type="evidence" value="ECO:0007669"/>
    <property type="project" value="InterPro"/>
</dbReference>
<dbReference type="Proteomes" id="UP000541426">
    <property type="component" value="Unassembled WGS sequence"/>
</dbReference>
<proteinExistence type="predicted"/>
<evidence type="ECO:0000313" key="4">
    <source>
        <dbReference type="Proteomes" id="UP000541426"/>
    </source>
</evidence>
<sequence>MTDEPLTDEPGEIETQAAEYALGLLSGDERLAFEARMAQDRDLAQDVDAWTEYFVTLTDGMPSKTPPARVLKRIELAVHGAPEPPIWRSLVPYLMGAVGGALIAWAVFMSGILIEAPGDGRIRADLAPAEGQLAFAVLIDPPSHTVSLDLTAGAVPEGRSLEVWLIPAGAEPISLGLATEDGTFATRLSDAMAARVPGATLAVTDEPVGGSPTGAPTGTIQAAGVPIPL</sequence>